<dbReference type="Pfam" id="PF01825">
    <property type="entry name" value="GPS"/>
    <property type="match status" value="1"/>
</dbReference>
<dbReference type="SUPFAM" id="SSF81321">
    <property type="entry name" value="Family A G protein-coupled receptor-like"/>
    <property type="match status" value="1"/>
</dbReference>
<feature type="transmembrane region" description="Helical" evidence="7">
    <location>
        <begin position="396"/>
        <end position="418"/>
    </location>
</feature>
<evidence type="ECO:0000256" key="4">
    <source>
        <dbReference type="ARBA" id="ARBA00023136"/>
    </source>
</evidence>
<dbReference type="PANTHER" id="PTHR47767:SF1">
    <property type="entry name" value="ADHESION G PROTEIN-COUPLED RECEPTOR G7"/>
    <property type="match status" value="1"/>
</dbReference>
<dbReference type="GO" id="GO:0007166">
    <property type="term" value="P:cell surface receptor signaling pathway"/>
    <property type="evidence" value="ECO:0007669"/>
    <property type="project" value="InterPro"/>
</dbReference>
<name>A0A8B7Z3S6_ACAPL</name>
<dbReference type="InterPro" id="IPR017981">
    <property type="entry name" value="GPCR_2-like_7TM"/>
</dbReference>
<feature type="domain" description="G-protein coupled receptors family 2 profile 2" evidence="9">
    <location>
        <begin position="394"/>
        <end position="640"/>
    </location>
</feature>
<evidence type="ECO:0000259" key="8">
    <source>
        <dbReference type="PROSITE" id="PS50221"/>
    </source>
</evidence>
<feature type="compositionally biased region" description="Basic and acidic residues" evidence="6">
    <location>
        <begin position="729"/>
        <end position="739"/>
    </location>
</feature>
<dbReference type="GO" id="GO:0016020">
    <property type="term" value="C:membrane"/>
    <property type="evidence" value="ECO:0007669"/>
    <property type="project" value="UniProtKB-SubCell"/>
</dbReference>
<gene>
    <name evidence="11" type="primary">LOC110984098</name>
</gene>
<dbReference type="SMART" id="SM00303">
    <property type="entry name" value="GPS"/>
    <property type="match status" value="1"/>
</dbReference>
<feature type="transmembrane region" description="Helical" evidence="7">
    <location>
        <begin position="498"/>
        <end position="520"/>
    </location>
</feature>
<evidence type="ECO:0000313" key="10">
    <source>
        <dbReference type="Proteomes" id="UP000694845"/>
    </source>
</evidence>
<feature type="region of interest" description="Disordered" evidence="6">
    <location>
        <begin position="712"/>
        <end position="770"/>
    </location>
</feature>
<evidence type="ECO:0000259" key="9">
    <source>
        <dbReference type="PROSITE" id="PS50261"/>
    </source>
</evidence>
<dbReference type="AlphaFoldDB" id="A0A8B7Z3S6"/>
<dbReference type="Proteomes" id="UP000694845">
    <property type="component" value="Unplaced"/>
</dbReference>
<dbReference type="PRINTS" id="PR00249">
    <property type="entry name" value="GPCRSECRETIN"/>
</dbReference>
<feature type="transmembrane region" description="Helical" evidence="7">
    <location>
        <begin position="430"/>
        <end position="448"/>
    </location>
</feature>
<reference evidence="11" key="1">
    <citation type="submission" date="2025-08" db="UniProtKB">
        <authorList>
            <consortium name="RefSeq"/>
        </authorList>
    </citation>
    <scope>IDENTIFICATION</scope>
</reference>
<keyword evidence="10" id="KW-1185">Reference proteome</keyword>
<dbReference type="InterPro" id="IPR000203">
    <property type="entry name" value="GPS"/>
</dbReference>
<dbReference type="Gene3D" id="2.60.220.50">
    <property type="match status" value="1"/>
</dbReference>
<dbReference type="Gene3D" id="1.20.1070.10">
    <property type="entry name" value="Rhodopsin 7-helix transmembrane proteins"/>
    <property type="match status" value="1"/>
</dbReference>
<dbReference type="InterPro" id="IPR053986">
    <property type="entry name" value="GPR128_GAIN_subdom_B"/>
</dbReference>
<proteinExistence type="predicted"/>
<dbReference type="GO" id="GO:0004930">
    <property type="term" value="F:G protein-coupled receptor activity"/>
    <property type="evidence" value="ECO:0007669"/>
    <property type="project" value="InterPro"/>
</dbReference>
<evidence type="ECO:0000313" key="11">
    <source>
        <dbReference type="RefSeq" id="XP_022099612.1"/>
    </source>
</evidence>
<evidence type="ECO:0000256" key="7">
    <source>
        <dbReference type="SAM" id="Phobius"/>
    </source>
</evidence>
<dbReference type="InterPro" id="IPR046338">
    <property type="entry name" value="GAIN_dom_sf"/>
</dbReference>
<dbReference type="InterPro" id="IPR000832">
    <property type="entry name" value="GPCR_2_secretin-like"/>
</dbReference>
<dbReference type="CDD" id="cd15040">
    <property type="entry name" value="7tmB2_Adhesion"/>
    <property type="match status" value="1"/>
</dbReference>
<accession>A0A8B7Z3S6</accession>
<keyword evidence="2 7" id="KW-0812">Transmembrane</keyword>
<feature type="transmembrane region" description="Helical" evidence="7">
    <location>
        <begin position="540"/>
        <end position="562"/>
    </location>
</feature>
<evidence type="ECO:0000256" key="3">
    <source>
        <dbReference type="ARBA" id="ARBA00022989"/>
    </source>
</evidence>
<evidence type="ECO:0000256" key="6">
    <source>
        <dbReference type="SAM" id="MobiDB-lite"/>
    </source>
</evidence>
<dbReference type="OMA" id="CHANVAR"/>
<dbReference type="PROSITE" id="PS50261">
    <property type="entry name" value="G_PROTEIN_RECEP_F2_4"/>
    <property type="match status" value="1"/>
</dbReference>
<dbReference type="Pfam" id="PF22261">
    <property type="entry name" value="GPR128_GAIN_subdom_B"/>
    <property type="match status" value="1"/>
</dbReference>
<evidence type="ECO:0000256" key="1">
    <source>
        <dbReference type="ARBA" id="ARBA00004141"/>
    </source>
</evidence>
<dbReference type="GeneID" id="110984098"/>
<dbReference type="InterPro" id="IPR053066">
    <property type="entry name" value="ADGR_G7"/>
</dbReference>
<dbReference type="InterPro" id="IPR057244">
    <property type="entry name" value="GAIN_B"/>
</dbReference>
<comment type="subcellular location">
    <subcellularLocation>
        <location evidence="1">Membrane</location>
        <topology evidence="1">Multi-pass membrane protein</topology>
    </subcellularLocation>
</comment>
<dbReference type="Pfam" id="PF00002">
    <property type="entry name" value="7tm_2"/>
    <property type="match status" value="1"/>
</dbReference>
<feature type="transmembrane region" description="Helical" evidence="7">
    <location>
        <begin position="615"/>
        <end position="638"/>
    </location>
</feature>
<dbReference type="KEGG" id="aplc:110984098"/>
<protein>
    <submittedName>
        <fullName evidence="11">Adhesion G-protein coupled receptor G2-like</fullName>
    </submittedName>
</protein>
<feature type="transmembrane region" description="Helical" evidence="7">
    <location>
        <begin position="588"/>
        <end position="609"/>
    </location>
</feature>
<dbReference type="PROSITE" id="PS50221">
    <property type="entry name" value="GAIN_B"/>
    <property type="match status" value="1"/>
</dbReference>
<dbReference type="OrthoDB" id="10037534at2759"/>
<dbReference type="PANTHER" id="PTHR47767">
    <property type="entry name" value="ADHESION G PROTEIN-COUPLED RECEPTOR G7"/>
    <property type="match status" value="1"/>
</dbReference>
<evidence type="ECO:0000256" key="5">
    <source>
        <dbReference type="ARBA" id="ARBA00023157"/>
    </source>
</evidence>
<keyword evidence="4 7" id="KW-0472">Membrane</keyword>
<feature type="transmembrane region" description="Helical" evidence="7">
    <location>
        <begin position="454"/>
        <end position="478"/>
    </location>
</feature>
<sequence>MKQNGWSSATCPYEALLFAGNILTFLETSVGSSAKSLETCSLTEQDGPALAFRLCVGNTSLAKWQEPVLNNCTPDVNDQLDSLKNKTVTKDNVEKVAELLISLTENISSIDEAALSSTADVLDNIINIRDSSPEVTSDVVNVVNNLLQADKKDSGEPADDSSSRIIQALDSQISHVLANGANFSKVTSSLAVKALSASPSSVAGGVGLVCMKGTTGEDPLTEGRVSVYYSESAIPMDKVEASISLPGEVLMNFVSEGGAVPISFILYQNTKLFRSKKIAKAMEDASRNLSIASSVISATVINSTIDDLPSKTPVSSTFAPHNWQKQINQKSDKIKESLSCVFWDFRLEDGIGDWSTAGCKQARSGDGRTACHCNHATSFAVLVDIHGQYSSLALDLISKIGCGVSIVSLVVTIVVYLAVKKFRKKTASHILIWFCLSLLCLYAVFLFGIEQTSSRVVCIVMAVLMHYFALTSVFWMGVEATNLYLKLIRVFRADVKHFMIKAFVVAWGLPMIVVGVILGVDYTVYENTTSCFLKPGNAFYYGQLLIIGLVLLFNVTIFVLVIRQLTCKADKSVCFTVRSRRSKVARRLQNMVSISILLGLTWIFGLFSVVESTNFIFQILFCAFNSLQGLFIFLLFVVRQGYLTRRRNEYRLDISTSKRKFQLEVPENALSIPDVEGNNETTVTEELGMSLISETVEEEGGFSRGTVTSFTNGGVTDEVEGEGSGEGAKTVRKEDRVSDDAVMSTTSPKEGDNDTTEGGGIKESAPLITL</sequence>
<evidence type="ECO:0000256" key="2">
    <source>
        <dbReference type="ARBA" id="ARBA00022692"/>
    </source>
</evidence>
<feature type="domain" description="GAIN-B" evidence="8">
    <location>
        <begin position="219"/>
        <end position="389"/>
    </location>
</feature>
<dbReference type="RefSeq" id="XP_022099612.1">
    <property type="nucleotide sequence ID" value="XM_022243920.1"/>
</dbReference>
<keyword evidence="3 7" id="KW-1133">Transmembrane helix</keyword>
<keyword evidence="5" id="KW-1015">Disulfide bond</keyword>
<organism evidence="10 11">
    <name type="scientific">Acanthaster planci</name>
    <name type="common">Crown-of-thorns starfish</name>
    <dbReference type="NCBI Taxonomy" id="133434"/>
    <lineage>
        <taxon>Eukaryota</taxon>
        <taxon>Metazoa</taxon>
        <taxon>Echinodermata</taxon>
        <taxon>Eleutherozoa</taxon>
        <taxon>Asterozoa</taxon>
        <taxon>Asteroidea</taxon>
        <taxon>Valvatacea</taxon>
        <taxon>Valvatida</taxon>
        <taxon>Acanthasteridae</taxon>
        <taxon>Acanthaster</taxon>
    </lineage>
</organism>